<reference evidence="2 3" key="1">
    <citation type="journal article" date="2013" name="J. Microbiol.">
        <title>Mucilaginibacter ginsenosidivorax sp. nov., with ginsenoside converting activity isolated from sediment.</title>
        <authorList>
            <person name="Kim J.K."/>
            <person name="Choi T.E."/>
            <person name="Liu Q.M."/>
            <person name="Park H.Y."/>
            <person name="Yi T.H."/>
            <person name="Yoon M.H."/>
            <person name="Kim S.C."/>
            <person name="Im W.T."/>
        </authorList>
    </citation>
    <scope>NUCLEOTIDE SEQUENCE [LARGE SCALE GENOMIC DNA]</scope>
    <source>
        <strain evidence="2 3">KHI28</strain>
    </source>
</reference>
<accession>A0A5B8VU51</accession>
<organism evidence="2 3">
    <name type="scientific">Mucilaginibacter ginsenosidivorax</name>
    <dbReference type="NCBI Taxonomy" id="862126"/>
    <lineage>
        <taxon>Bacteria</taxon>
        <taxon>Pseudomonadati</taxon>
        <taxon>Bacteroidota</taxon>
        <taxon>Sphingobacteriia</taxon>
        <taxon>Sphingobacteriales</taxon>
        <taxon>Sphingobacteriaceae</taxon>
        <taxon>Mucilaginibacter</taxon>
    </lineage>
</organism>
<proteinExistence type="predicted"/>
<dbReference type="InterPro" id="IPR009799">
    <property type="entry name" value="EthD_dom"/>
</dbReference>
<name>A0A5B8VU51_9SPHI</name>
<protein>
    <submittedName>
        <fullName evidence="2">EthD family reductase</fullName>
    </submittedName>
</protein>
<evidence type="ECO:0000313" key="2">
    <source>
        <dbReference type="EMBL" id="QEC74773.1"/>
    </source>
</evidence>
<dbReference type="GO" id="GO:0016491">
    <property type="term" value="F:oxidoreductase activity"/>
    <property type="evidence" value="ECO:0007669"/>
    <property type="project" value="InterPro"/>
</dbReference>
<dbReference type="Pfam" id="PF07110">
    <property type="entry name" value="EthD"/>
    <property type="match status" value="1"/>
</dbReference>
<feature type="domain" description="EthD" evidence="1">
    <location>
        <begin position="12"/>
        <end position="99"/>
    </location>
</feature>
<keyword evidence="3" id="KW-1185">Reference proteome</keyword>
<dbReference type="Proteomes" id="UP000321362">
    <property type="component" value="Chromosome"/>
</dbReference>
<dbReference type="SUPFAM" id="SSF54909">
    <property type="entry name" value="Dimeric alpha+beta barrel"/>
    <property type="match status" value="1"/>
</dbReference>
<dbReference type="NCBIfam" id="TIGR02118">
    <property type="entry name" value="EthD family reductase"/>
    <property type="match status" value="1"/>
</dbReference>
<evidence type="ECO:0000313" key="3">
    <source>
        <dbReference type="Proteomes" id="UP000321362"/>
    </source>
</evidence>
<dbReference type="OrthoDB" id="2613214at2"/>
<gene>
    <name evidence="2" type="ORF">FSB76_01985</name>
</gene>
<dbReference type="Gene3D" id="3.30.70.100">
    <property type="match status" value="1"/>
</dbReference>
<dbReference type="RefSeq" id="WP_147051932.1">
    <property type="nucleotide sequence ID" value="NZ_CP042437.1"/>
</dbReference>
<dbReference type="EMBL" id="CP042437">
    <property type="protein sequence ID" value="QEC74773.1"/>
    <property type="molecule type" value="Genomic_DNA"/>
</dbReference>
<evidence type="ECO:0000259" key="1">
    <source>
        <dbReference type="Pfam" id="PF07110"/>
    </source>
</evidence>
<dbReference type="AlphaFoldDB" id="A0A5B8VU51"/>
<dbReference type="KEGG" id="mgk:FSB76_01985"/>
<dbReference type="InterPro" id="IPR011008">
    <property type="entry name" value="Dimeric_a/b-barrel"/>
</dbReference>
<sequence>MIKLCILVPKRADLTLDEFKAHWKDIHGPLFSSQAEVKQYVKKYTQVHSTGESLDQFPVAPFDGIAEIWFEQMEDINKVFASDNYFKTIAPDEALFIDREKILWIYATENVVIS</sequence>